<evidence type="ECO:0000313" key="6">
    <source>
        <dbReference type="WBParaSite" id="BXY_1554000.1"/>
    </source>
</evidence>
<keyword evidence="1" id="KW-0472">Membrane</keyword>
<keyword evidence="5" id="KW-1185">Reference proteome</keyword>
<gene>
    <name evidence="2" type="ORF">BXYJ_LOCUS7576</name>
</gene>
<evidence type="ECO:0000313" key="5">
    <source>
        <dbReference type="Proteomes" id="UP000659654"/>
    </source>
</evidence>
<reference evidence="6" key="1">
    <citation type="submission" date="2016-11" db="UniProtKB">
        <authorList>
            <consortium name="WormBaseParasite"/>
        </authorList>
    </citation>
    <scope>IDENTIFICATION</scope>
</reference>
<evidence type="ECO:0000313" key="2">
    <source>
        <dbReference type="EMBL" id="CAD5222632.1"/>
    </source>
</evidence>
<organism evidence="4 6">
    <name type="scientific">Bursaphelenchus xylophilus</name>
    <name type="common">Pinewood nematode worm</name>
    <name type="synonym">Aphelenchoides xylophilus</name>
    <dbReference type="NCBI Taxonomy" id="6326"/>
    <lineage>
        <taxon>Eukaryota</taxon>
        <taxon>Metazoa</taxon>
        <taxon>Ecdysozoa</taxon>
        <taxon>Nematoda</taxon>
        <taxon>Chromadorea</taxon>
        <taxon>Rhabditida</taxon>
        <taxon>Tylenchina</taxon>
        <taxon>Tylenchomorpha</taxon>
        <taxon>Aphelenchoidea</taxon>
        <taxon>Aphelenchoididae</taxon>
        <taxon>Bursaphelenchus</taxon>
    </lineage>
</organism>
<name>A0A1I7SR76_BURXY</name>
<keyword evidence="1" id="KW-0812">Transmembrane</keyword>
<evidence type="ECO:0000313" key="3">
    <source>
        <dbReference type="EMBL" id="CAG9110940.1"/>
    </source>
</evidence>
<protein>
    <submittedName>
        <fullName evidence="2">(pine wood nematode) hypothetical protein</fullName>
    </submittedName>
</protein>
<accession>A0A1I7SR76</accession>
<sequence length="234" mass="27123">MIQLILYFIFNFLGFLVFYKLWLLLDKPEPYDYTTIPGLKCKELGMKRADIQLAVKKGQRINELSDSVGNLADIKEHSTVSDFLNYLNVTFGALSAFYWGPRYVVTITDKHTLEQLRAHREHLVPLNYFAFASVLLNDENLLDVSKANEVNLSYQHALFHNYNSLCDSETVLSVTKKRLEVYDNIIVLMFDIEIELNAHPIPENIPLLCDMALILQNCPKSEVEWFEDFLRIPN</sequence>
<reference evidence="3" key="2">
    <citation type="submission" date="2020-08" db="EMBL/GenBank/DDBJ databases">
        <authorList>
            <person name="Kikuchi T."/>
        </authorList>
    </citation>
    <scope>NUCLEOTIDE SEQUENCE</scope>
    <source>
        <strain evidence="2">Ka4C1</strain>
    </source>
</reference>
<dbReference type="EMBL" id="CAJFCV020000003">
    <property type="protein sequence ID" value="CAG9110940.1"/>
    <property type="molecule type" value="Genomic_DNA"/>
</dbReference>
<dbReference type="Proteomes" id="UP000659654">
    <property type="component" value="Unassembled WGS sequence"/>
</dbReference>
<dbReference type="Proteomes" id="UP000582659">
    <property type="component" value="Unassembled WGS sequence"/>
</dbReference>
<evidence type="ECO:0000313" key="4">
    <source>
        <dbReference type="Proteomes" id="UP000095284"/>
    </source>
</evidence>
<dbReference type="EMBL" id="CAJFDI010000003">
    <property type="protein sequence ID" value="CAD5222632.1"/>
    <property type="molecule type" value="Genomic_DNA"/>
</dbReference>
<dbReference type="OrthoDB" id="1470350at2759"/>
<feature type="transmembrane region" description="Helical" evidence="1">
    <location>
        <begin position="6"/>
        <end position="25"/>
    </location>
</feature>
<dbReference type="WBParaSite" id="BXY_1554000.1">
    <property type="protein sequence ID" value="BXY_1554000.1"/>
    <property type="gene ID" value="BXY_1554000"/>
</dbReference>
<keyword evidence="1" id="KW-1133">Transmembrane helix</keyword>
<dbReference type="AlphaFoldDB" id="A0A1I7SR76"/>
<dbReference type="SMR" id="A0A1I7SR76"/>
<dbReference type="Proteomes" id="UP000095284">
    <property type="component" value="Unplaced"/>
</dbReference>
<proteinExistence type="predicted"/>
<evidence type="ECO:0000256" key="1">
    <source>
        <dbReference type="SAM" id="Phobius"/>
    </source>
</evidence>